<sequence>MRGPDHPRAMNITLALAGTLLLQSQSNEAANLQELVLQGCLGTLGPEHPRTLKVMDALGEGRGQQGRLQESIDLHQKAIDGMRTHLPETDPAIFHALERLGITLWYCFRFEEAIEHHEKAVSGLKDLLGDNDLKTLIAMESLARTYRDRGTELLANNEELGYHLLEKAERNMVFVLEQRTRQLGDKQPYTGLAQLHHGTIKGAHGELEEGESLLGSLIPMAVDHLGGDHLGVMAGKNELALILTKQEQFIEAEDILLDISRPDNYRKSSTATGAHPDRCDALWSLLDCYQKQKSIDDGLRTRDELEAVVLGIRRGKKTVRTSDKFWQKIQDKRAQLQAIRNERLIEYSESD</sequence>
<feature type="chain" id="PRO_5013381270" description="Kinesin light chain" evidence="1">
    <location>
        <begin position="30"/>
        <end position="351"/>
    </location>
</feature>
<accession>A0A1L7XJR1</accession>
<proteinExistence type="predicted"/>
<dbReference type="PANTHER" id="PTHR46082">
    <property type="entry name" value="ATP/GTP-BINDING PROTEIN-RELATED"/>
    <property type="match status" value="1"/>
</dbReference>
<evidence type="ECO:0000313" key="3">
    <source>
        <dbReference type="Proteomes" id="UP000184330"/>
    </source>
</evidence>
<dbReference type="SUPFAM" id="SSF48452">
    <property type="entry name" value="TPR-like"/>
    <property type="match status" value="2"/>
</dbReference>
<feature type="signal peptide" evidence="1">
    <location>
        <begin position="1"/>
        <end position="29"/>
    </location>
</feature>
<dbReference type="InterPro" id="IPR011990">
    <property type="entry name" value="TPR-like_helical_dom_sf"/>
</dbReference>
<gene>
    <name evidence="2" type="ORF">PAC_15097</name>
</gene>
<dbReference type="STRING" id="576137.A0A1L7XJR1"/>
<keyword evidence="3" id="KW-1185">Reference proteome</keyword>
<organism evidence="2 3">
    <name type="scientific">Phialocephala subalpina</name>
    <dbReference type="NCBI Taxonomy" id="576137"/>
    <lineage>
        <taxon>Eukaryota</taxon>
        <taxon>Fungi</taxon>
        <taxon>Dikarya</taxon>
        <taxon>Ascomycota</taxon>
        <taxon>Pezizomycotina</taxon>
        <taxon>Leotiomycetes</taxon>
        <taxon>Helotiales</taxon>
        <taxon>Mollisiaceae</taxon>
        <taxon>Phialocephala</taxon>
        <taxon>Phialocephala fortinii species complex</taxon>
    </lineage>
</organism>
<dbReference type="Gene3D" id="1.25.40.10">
    <property type="entry name" value="Tetratricopeptide repeat domain"/>
    <property type="match status" value="2"/>
</dbReference>
<dbReference type="AlphaFoldDB" id="A0A1L7XJR1"/>
<reference evidence="2 3" key="1">
    <citation type="submission" date="2016-03" db="EMBL/GenBank/DDBJ databases">
        <authorList>
            <person name="Ploux O."/>
        </authorList>
    </citation>
    <scope>NUCLEOTIDE SEQUENCE [LARGE SCALE GENOMIC DNA]</scope>
    <source>
        <strain evidence="2 3">UAMH 11012</strain>
    </source>
</reference>
<dbReference type="Proteomes" id="UP000184330">
    <property type="component" value="Unassembled WGS sequence"/>
</dbReference>
<evidence type="ECO:0000256" key="1">
    <source>
        <dbReference type="SAM" id="SignalP"/>
    </source>
</evidence>
<dbReference type="EMBL" id="FJOG01000029">
    <property type="protein sequence ID" value="CZR65197.1"/>
    <property type="molecule type" value="Genomic_DNA"/>
</dbReference>
<dbReference type="PANTHER" id="PTHR46082:SF6">
    <property type="entry name" value="AAA+ ATPASE DOMAIN-CONTAINING PROTEIN-RELATED"/>
    <property type="match status" value="1"/>
</dbReference>
<evidence type="ECO:0008006" key="4">
    <source>
        <dbReference type="Google" id="ProtNLM"/>
    </source>
</evidence>
<name>A0A1L7XJR1_9HELO</name>
<dbReference type="InterPro" id="IPR053137">
    <property type="entry name" value="NLR-like"/>
</dbReference>
<evidence type="ECO:0000313" key="2">
    <source>
        <dbReference type="EMBL" id="CZR65197.1"/>
    </source>
</evidence>
<dbReference type="Pfam" id="PF13424">
    <property type="entry name" value="TPR_12"/>
    <property type="match status" value="2"/>
</dbReference>
<dbReference type="OrthoDB" id="5086500at2759"/>
<protein>
    <recommendedName>
        <fullName evidence="4">Kinesin light chain</fullName>
    </recommendedName>
</protein>
<keyword evidence="1" id="KW-0732">Signal</keyword>